<protein>
    <submittedName>
        <fullName evidence="2">Uncharacterized protein</fullName>
    </submittedName>
</protein>
<dbReference type="EMBL" id="BAAAZY010000012">
    <property type="protein sequence ID" value="GAA4066547.1"/>
    <property type="molecule type" value="Genomic_DNA"/>
</dbReference>
<feature type="compositionally biased region" description="Low complexity" evidence="1">
    <location>
        <begin position="11"/>
        <end position="22"/>
    </location>
</feature>
<comment type="caution">
    <text evidence="2">The sequence shown here is derived from an EMBL/GenBank/DDBJ whole genome shotgun (WGS) entry which is preliminary data.</text>
</comment>
<organism evidence="2 3">
    <name type="scientific">Streptomyces shaanxiensis</name>
    <dbReference type="NCBI Taxonomy" id="653357"/>
    <lineage>
        <taxon>Bacteria</taxon>
        <taxon>Bacillati</taxon>
        <taxon>Actinomycetota</taxon>
        <taxon>Actinomycetes</taxon>
        <taxon>Kitasatosporales</taxon>
        <taxon>Streptomycetaceae</taxon>
        <taxon>Streptomyces</taxon>
    </lineage>
</organism>
<dbReference type="Proteomes" id="UP001499984">
    <property type="component" value="Unassembled WGS sequence"/>
</dbReference>
<evidence type="ECO:0000313" key="3">
    <source>
        <dbReference type="Proteomes" id="UP001499984"/>
    </source>
</evidence>
<name>A0ABP7VIE6_9ACTN</name>
<evidence type="ECO:0000313" key="2">
    <source>
        <dbReference type="EMBL" id="GAA4066547.1"/>
    </source>
</evidence>
<proteinExistence type="predicted"/>
<feature type="region of interest" description="Disordered" evidence="1">
    <location>
        <begin position="1"/>
        <end position="82"/>
    </location>
</feature>
<reference evidence="3" key="1">
    <citation type="journal article" date="2019" name="Int. J. Syst. Evol. Microbiol.">
        <title>The Global Catalogue of Microorganisms (GCM) 10K type strain sequencing project: providing services to taxonomists for standard genome sequencing and annotation.</title>
        <authorList>
            <consortium name="The Broad Institute Genomics Platform"/>
            <consortium name="The Broad Institute Genome Sequencing Center for Infectious Disease"/>
            <person name="Wu L."/>
            <person name="Ma J."/>
        </authorList>
    </citation>
    <scope>NUCLEOTIDE SEQUENCE [LARGE SCALE GENOMIC DNA]</scope>
    <source>
        <strain evidence="3">JCM 16925</strain>
    </source>
</reference>
<gene>
    <name evidence="2" type="ORF">GCM10022233_47060</name>
</gene>
<accession>A0ABP7VIE6</accession>
<keyword evidence="3" id="KW-1185">Reference proteome</keyword>
<sequence length="151" mass="16430">MRDLSDAEFLAAMPATPRAATPSWTPGGPDASAWSDTPPNRTGPAGRRPTEAAHHRPGKYRTGARPSPSAIPPDQARLADHLSDFGNGHVLEEKIKPILGRPTRWRFERWRVGRSIPASGPSLNDHGGAGAEPELPVWKTCGYRLLPRFQS</sequence>
<evidence type="ECO:0000256" key="1">
    <source>
        <dbReference type="SAM" id="MobiDB-lite"/>
    </source>
</evidence>